<proteinExistence type="predicted"/>
<organism evidence="2 3">
    <name type="scientific">Marinomonas communis</name>
    <dbReference type="NCBI Taxonomy" id="28254"/>
    <lineage>
        <taxon>Bacteria</taxon>
        <taxon>Pseudomonadati</taxon>
        <taxon>Pseudomonadota</taxon>
        <taxon>Gammaproteobacteria</taxon>
        <taxon>Oceanospirillales</taxon>
        <taxon>Oceanospirillaceae</taxon>
        <taxon>Marinomonas</taxon>
    </lineage>
</organism>
<keyword evidence="3" id="KW-1185">Reference proteome</keyword>
<sequence>MNKPGYANQEFWIRLVFMLIYWCLLNLALTVFGFLVVITTIVKFASKCELSGLTYWVRSTGVFVKQIVSFLSFSTEEKPFPFQPWSDKDGE</sequence>
<dbReference type="AlphaFoldDB" id="A0A4R6XDK6"/>
<dbReference type="RefSeq" id="WP_133559698.1">
    <property type="nucleotide sequence ID" value="NZ_SNZA01000001.1"/>
</dbReference>
<gene>
    <name evidence="2" type="ORF">C8D85_0417</name>
</gene>
<feature type="transmembrane region" description="Helical" evidence="1">
    <location>
        <begin position="12"/>
        <end position="37"/>
    </location>
</feature>
<evidence type="ECO:0000313" key="2">
    <source>
        <dbReference type="EMBL" id="TDR15063.1"/>
    </source>
</evidence>
<keyword evidence="1" id="KW-1133">Transmembrane helix</keyword>
<keyword evidence="1" id="KW-0812">Transmembrane</keyword>
<dbReference type="EMBL" id="SNZA01000001">
    <property type="protein sequence ID" value="TDR15063.1"/>
    <property type="molecule type" value="Genomic_DNA"/>
</dbReference>
<evidence type="ECO:0000256" key="1">
    <source>
        <dbReference type="SAM" id="Phobius"/>
    </source>
</evidence>
<name>A0A4R6XDK6_9GAMM</name>
<dbReference type="Pfam" id="PF14333">
    <property type="entry name" value="DUF4389"/>
    <property type="match status" value="1"/>
</dbReference>
<protein>
    <submittedName>
        <fullName evidence="2">Uncharacterized protein DUF4389</fullName>
    </submittedName>
</protein>
<accession>A0A4R6XDK6</accession>
<keyword evidence="1" id="KW-0472">Membrane</keyword>
<comment type="caution">
    <text evidence="2">The sequence shown here is derived from an EMBL/GenBank/DDBJ whole genome shotgun (WGS) entry which is preliminary data.</text>
</comment>
<evidence type="ECO:0000313" key="3">
    <source>
        <dbReference type="Proteomes" id="UP000295729"/>
    </source>
</evidence>
<dbReference type="Proteomes" id="UP000295729">
    <property type="component" value="Unassembled WGS sequence"/>
</dbReference>
<dbReference type="InterPro" id="IPR025498">
    <property type="entry name" value="DUF4389"/>
</dbReference>
<reference evidence="2 3" key="1">
    <citation type="submission" date="2019-03" db="EMBL/GenBank/DDBJ databases">
        <title>Genomic Encyclopedia of Type Strains, Phase IV (KMG-IV): sequencing the most valuable type-strain genomes for metagenomic binning, comparative biology and taxonomic classification.</title>
        <authorList>
            <person name="Goeker M."/>
        </authorList>
    </citation>
    <scope>NUCLEOTIDE SEQUENCE [LARGE SCALE GENOMIC DNA]</scope>
    <source>
        <strain evidence="2 3">DSM 5604</strain>
    </source>
</reference>
<dbReference type="OrthoDB" id="5766995at2"/>